<feature type="region of interest" description="Disordered" evidence="5">
    <location>
        <begin position="724"/>
        <end position="747"/>
    </location>
</feature>
<evidence type="ECO:0000256" key="3">
    <source>
        <dbReference type="PIRSR" id="PIRSR600407-1"/>
    </source>
</evidence>
<evidence type="ECO:0000313" key="7">
    <source>
        <dbReference type="EMBL" id="KCV72606.1"/>
    </source>
</evidence>
<keyword evidence="4" id="KW-0067">ATP-binding</keyword>
<feature type="region of interest" description="Disordered" evidence="5">
    <location>
        <begin position="770"/>
        <end position="809"/>
    </location>
</feature>
<dbReference type="GO" id="GO:0005794">
    <property type="term" value="C:Golgi apparatus"/>
    <property type="evidence" value="ECO:0007669"/>
    <property type="project" value="TreeGrafter"/>
</dbReference>
<feature type="region of interest" description="Disordered" evidence="5">
    <location>
        <begin position="383"/>
        <end position="445"/>
    </location>
</feature>
<name>A0A058ZF75_FONAL</name>
<dbReference type="OrthoDB" id="6372431at2759"/>
<keyword evidence="6" id="KW-0812">Transmembrane</keyword>
<dbReference type="GO" id="GO:0017111">
    <property type="term" value="F:ribonucleoside triphosphate phosphatase activity"/>
    <property type="evidence" value="ECO:0007669"/>
    <property type="project" value="TreeGrafter"/>
</dbReference>
<dbReference type="AlphaFoldDB" id="A0A058ZF75"/>
<evidence type="ECO:0000256" key="6">
    <source>
        <dbReference type="SAM" id="Phobius"/>
    </source>
</evidence>
<reference evidence="7" key="1">
    <citation type="submission" date="2013-04" db="EMBL/GenBank/DDBJ databases">
        <title>The Genome Sequence of Fonticula alba ATCC 38817.</title>
        <authorList>
            <consortium name="The Broad Institute Genomics Platform"/>
            <person name="Russ C."/>
            <person name="Cuomo C."/>
            <person name="Burger G."/>
            <person name="Gray M.W."/>
            <person name="Holland P.W.H."/>
            <person name="King N."/>
            <person name="Lang F.B.F."/>
            <person name="Roger A.J."/>
            <person name="Ruiz-Trillo I."/>
            <person name="Brown M."/>
            <person name="Walker B."/>
            <person name="Young S."/>
            <person name="Zeng Q."/>
            <person name="Gargeya S."/>
            <person name="Fitzgerald M."/>
            <person name="Haas B."/>
            <person name="Abouelleil A."/>
            <person name="Allen A.W."/>
            <person name="Alvarado L."/>
            <person name="Arachchi H.M."/>
            <person name="Berlin A.M."/>
            <person name="Chapman S.B."/>
            <person name="Gainer-Dewar J."/>
            <person name="Goldberg J."/>
            <person name="Griggs A."/>
            <person name="Gujja S."/>
            <person name="Hansen M."/>
            <person name="Howarth C."/>
            <person name="Imamovic A."/>
            <person name="Ireland A."/>
            <person name="Larimer J."/>
            <person name="McCowan C."/>
            <person name="Murphy C."/>
            <person name="Pearson M."/>
            <person name="Poon T.W."/>
            <person name="Priest M."/>
            <person name="Roberts A."/>
            <person name="Saif S."/>
            <person name="Shea T."/>
            <person name="Sisk P."/>
            <person name="Sykes S."/>
            <person name="Wortman J."/>
            <person name="Nusbaum C."/>
            <person name="Birren B."/>
        </authorList>
    </citation>
    <scope>NUCLEOTIDE SEQUENCE [LARGE SCALE GENOMIC DNA]</scope>
    <source>
        <strain evidence="7">ATCC 38817</strain>
    </source>
</reference>
<sequence length="1020" mass="103221">MLARRRFAALGIIVLLFLAGAAIMMSFSGSPGLDLGPAFARHPAPATAGDTPPPRYAILIDAGSSGSRLMLYRATFREGERLPRTEIVMAPASAFLEPVATSSPAPTGGGGSPTGIGGQADDLRPVFLKVEPGISSFAGAPARDVEAYLARLLVPALRHIEPEAVSETTIQFMDVRVISGEEEALFGWVAGNYILNALTEVDAVRSTPAGPGADRSPPPGSHTHGNVRHGDGTTMGFLDLGGASTQIAFEVDRDLAKHPGVRLVDLSFGMDPPLEFHIYTASHLGLGANAARDRYMAGLVSAAASRALEADLNPGFDPEWPQARMGNHPHAEVPSGFTVTDACLLRGFSTQDKHGNTFEGAGSLDQCLRTIIQQDLINKGTPCAGATGPGGASLSPRSIAEGHSLAEPGSPSLSELEAMLDGNMHGSSSSSSSTPSSSSSSGLFGRLSSTVSATLHSLQRSATGRHGARNEEADVEEQEAEDTGIRSVAQASGRPDRRTPASGVITSAAERFCRFNGVLHPPFNTGPMSFVAVSEFWYTMYDVFGLSGAYDAGTLFQHTRAYCARHHQDVMADHEAGVFPRADRMRIETECFKSAWVMSLLHDGYGFGRGNAGPGAGADWPWAEASGAHSPANSPLARQHTDSSVYVVNSVAGTEVSWTLGALVLGLAGSFSPAGPGAAGENREVASPGGGMTPASGLLLGAGLSLVVLAGLVALVGRMRRPSLSARRRRYQRPGSGPVPSASLDGGLLSSAGGGGGSFVKMTSLSGGLSPGLSASSSSASSDQASPAVTSPLLMQPMGGAGGLRSGSDFAPHMYPPVTAPGTFALSGGGPTGGQPASQHHPFALAGAVAMPSSGPSSAGTPFESPPLASAGTMASGTGTGAAGHLLLYPLQAAPNGGGPAGGSSAGTTLAGSFPGMGPPASGMMTFPAVGQSHFVPPGPGGRSMSAGGAAMLAGTPPHTFATMGSPNTVGLGGSPVPLGANGPGGSGAPPHHFPPQQYPAYQPPGSGQGGPPGRGRSFS</sequence>
<evidence type="ECO:0000256" key="2">
    <source>
        <dbReference type="ARBA" id="ARBA00022801"/>
    </source>
</evidence>
<comment type="similarity">
    <text evidence="1">Belongs to the GDA1/CD39 NTPase family.</text>
</comment>
<keyword evidence="6" id="KW-0472">Membrane</keyword>
<evidence type="ECO:0000256" key="4">
    <source>
        <dbReference type="PIRSR" id="PIRSR600407-2"/>
    </source>
</evidence>
<protein>
    <submittedName>
        <fullName evidence="7">Uncharacterized protein</fullName>
    </submittedName>
</protein>
<keyword evidence="6" id="KW-1133">Transmembrane helix</keyword>
<dbReference type="GO" id="GO:0046036">
    <property type="term" value="P:CTP metabolic process"/>
    <property type="evidence" value="ECO:0007669"/>
    <property type="project" value="TreeGrafter"/>
</dbReference>
<dbReference type="PANTHER" id="PTHR11782:SF121">
    <property type="entry name" value="NUCLEOSIDE-DIPHOSPHATASE MIG-23"/>
    <property type="match status" value="1"/>
</dbReference>
<dbReference type="Proteomes" id="UP000030693">
    <property type="component" value="Unassembled WGS sequence"/>
</dbReference>
<feature type="compositionally biased region" description="Low complexity" evidence="5">
    <location>
        <begin position="770"/>
        <end position="786"/>
    </location>
</feature>
<feature type="binding site" evidence="4">
    <location>
        <begin position="242"/>
        <end position="246"/>
    </location>
    <ligand>
        <name>ATP</name>
        <dbReference type="ChEBI" id="CHEBI:30616"/>
    </ligand>
</feature>
<dbReference type="GO" id="GO:0016020">
    <property type="term" value="C:membrane"/>
    <property type="evidence" value="ECO:0007669"/>
    <property type="project" value="TreeGrafter"/>
</dbReference>
<dbReference type="GO" id="GO:0006256">
    <property type="term" value="P:UDP catabolic process"/>
    <property type="evidence" value="ECO:0007669"/>
    <property type="project" value="TreeGrafter"/>
</dbReference>
<keyword evidence="4" id="KW-0547">Nucleotide-binding</keyword>
<dbReference type="RefSeq" id="XP_009492307.1">
    <property type="nucleotide sequence ID" value="XM_009494032.1"/>
</dbReference>
<feature type="region of interest" description="Disordered" evidence="5">
    <location>
        <begin position="206"/>
        <end position="233"/>
    </location>
</feature>
<evidence type="ECO:0000256" key="1">
    <source>
        <dbReference type="ARBA" id="ARBA00009283"/>
    </source>
</evidence>
<feature type="region of interest" description="Disordered" evidence="5">
    <location>
        <begin position="458"/>
        <end position="501"/>
    </location>
</feature>
<organism evidence="7">
    <name type="scientific">Fonticula alba</name>
    <name type="common">Slime mold</name>
    <dbReference type="NCBI Taxonomy" id="691883"/>
    <lineage>
        <taxon>Eukaryota</taxon>
        <taxon>Rotosphaerida</taxon>
        <taxon>Fonticulaceae</taxon>
        <taxon>Fonticula</taxon>
    </lineage>
</organism>
<dbReference type="Gene3D" id="3.30.420.150">
    <property type="entry name" value="Exopolyphosphatase. Domain 2"/>
    <property type="match status" value="2"/>
</dbReference>
<dbReference type="GeneID" id="20524915"/>
<feature type="region of interest" description="Disordered" evidence="5">
    <location>
        <begin position="962"/>
        <end position="1020"/>
    </location>
</feature>
<feature type="active site" description="Proton acceptor" evidence="3">
    <location>
        <position position="183"/>
    </location>
</feature>
<feature type="compositionally biased region" description="Acidic residues" evidence="5">
    <location>
        <begin position="473"/>
        <end position="482"/>
    </location>
</feature>
<feature type="transmembrane region" description="Helical" evidence="6">
    <location>
        <begin position="698"/>
        <end position="719"/>
    </location>
</feature>
<dbReference type="GO" id="GO:0005524">
    <property type="term" value="F:ATP binding"/>
    <property type="evidence" value="ECO:0007669"/>
    <property type="project" value="UniProtKB-KW"/>
</dbReference>
<dbReference type="Gene3D" id="3.30.420.40">
    <property type="match status" value="1"/>
</dbReference>
<dbReference type="eggNOG" id="KOG1386">
    <property type="taxonomic scope" value="Eukaryota"/>
</dbReference>
<accession>A0A058ZF75</accession>
<dbReference type="EMBL" id="KB932201">
    <property type="protein sequence ID" value="KCV72606.1"/>
    <property type="molecule type" value="Genomic_DNA"/>
</dbReference>
<evidence type="ECO:0000256" key="5">
    <source>
        <dbReference type="SAM" id="MobiDB-lite"/>
    </source>
</evidence>
<keyword evidence="2" id="KW-0378">Hydrolase</keyword>
<dbReference type="PANTHER" id="PTHR11782">
    <property type="entry name" value="ADENOSINE/GUANOSINE DIPHOSPHATASE"/>
    <property type="match status" value="1"/>
</dbReference>
<gene>
    <name evidence="7" type="ORF">H696_00190</name>
</gene>
<dbReference type="STRING" id="691883.A0A058ZF75"/>
<dbReference type="InterPro" id="IPR000407">
    <property type="entry name" value="GDA1_CD39_NTPase"/>
</dbReference>
<keyword evidence="8" id="KW-1185">Reference proteome</keyword>
<dbReference type="GO" id="GO:0045134">
    <property type="term" value="F:UDP phosphatase activity"/>
    <property type="evidence" value="ECO:0007669"/>
    <property type="project" value="TreeGrafter"/>
</dbReference>
<dbReference type="GO" id="GO:0004382">
    <property type="term" value="F:GDP phosphatase activity"/>
    <property type="evidence" value="ECO:0007669"/>
    <property type="project" value="TreeGrafter"/>
</dbReference>
<feature type="compositionally biased region" description="Low complexity" evidence="5">
    <location>
        <begin position="427"/>
        <end position="441"/>
    </location>
</feature>
<proteinExistence type="inferred from homology"/>
<dbReference type="Pfam" id="PF01150">
    <property type="entry name" value="GDA1_CD39"/>
    <property type="match status" value="2"/>
</dbReference>
<evidence type="ECO:0000313" key="8">
    <source>
        <dbReference type="Proteomes" id="UP000030693"/>
    </source>
</evidence>